<evidence type="ECO:0000256" key="4">
    <source>
        <dbReference type="ARBA" id="ARBA00012093"/>
    </source>
</evidence>
<dbReference type="GeneID" id="83014968"/>
<feature type="domain" description="Serine dehydratase beta chain" evidence="14">
    <location>
        <begin position="3"/>
        <end position="59"/>
    </location>
</feature>
<evidence type="ECO:0000313" key="16">
    <source>
        <dbReference type="Proteomes" id="UP000284178"/>
    </source>
</evidence>
<dbReference type="Proteomes" id="UP000284178">
    <property type="component" value="Unassembled WGS sequence"/>
</dbReference>
<reference evidence="15 16" key="1">
    <citation type="submission" date="2018-08" db="EMBL/GenBank/DDBJ databases">
        <title>A genome reference for cultivated species of the human gut microbiota.</title>
        <authorList>
            <person name="Zou Y."/>
            <person name="Xue W."/>
            <person name="Luo G."/>
        </authorList>
    </citation>
    <scope>NUCLEOTIDE SEQUENCE [LARGE SCALE GENOMIC DNA]</scope>
    <source>
        <strain evidence="15 16">AF24-29</strain>
    </source>
</reference>
<dbReference type="InterPro" id="IPR005131">
    <property type="entry name" value="Ser_deHydtase_bsu"/>
</dbReference>
<organism evidence="15 16">
    <name type="scientific">Holdemania filiformis</name>
    <dbReference type="NCBI Taxonomy" id="61171"/>
    <lineage>
        <taxon>Bacteria</taxon>
        <taxon>Bacillati</taxon>
        <taxon>Bacillota</taxon>
        <taxon>Erysipelotrichia</taxon>
        <taxon>Erysipelotrichales</taxon>
        <taxon>Erysipelotrichaceae</taxon>
        <taxon>Holdemania</taxon>
    </lineage>
</organism>
<dbReference type="InterPro" id="IPR051318">
    <property type="entry name" value="Fe-S_L-Ser"/>
</dbReference>
<keyword evidence="10 15" id="KW-0456">Lyase</keyword>
<name>A0A412G443_9FIRM</name>
<keyword evidence="7" id="KW-0479">Metal-binding</keyword>
<evidence type="ECO:0000256" key="6">
    <source>
        <dbReference type="ARBA" id="ARBA00022485"/>
    </source>
</evidence>
<sequence>MDSLKELYKIGPGPSSSHTLGPQRACQLYKAEYGEQLHHVEVELYGSLSLTGKGHLTDYIIRKTFEPAKTTIFFLKDWKESFPNGFYIRGYNRDHQLLAKWTVFSVGGGSIKILEKHLETGENVYPENSMQAIREICDKEKIGFAEYALRAEAGLEPYLDKILTAMLASVKEGLQASGVLPGRLKMERAAKAMLLQAGTIEDEAERTKMKLAAYAYAASEQNASAGTVVTAPTLGSCGVMAALMYYYYNDQQITRGKLVKALAVAGLFGDLIKTNATISGAVGGCQAEIGAACAMAAAAAAYLNGMNCGQIEYAAEIGMEHHLGLTCDPVGGYVIIPCIERNAVAVLRALDAMSLARTLSRIKKNRVSFDVVVKTMNYTGKHLPIELKETSLGGLAKEVQIVPEEHPSCLDGHLIVEEAVMENDVLASPIRFDL</sequence>
<dbReference type="PANTHER" id="PTHR30182:SF1">
    <property type="entry name" value="L-SERINE DEHYDRATASE 1"/>
    <property type="match status" value="1"/>
</dbReference>
<dbReference type="SUPFAM" id="SSF143548">
    <property type="entry name" value="Serine metabolism enzymes domain"/>
    <property type="match status" value="1"/>
</dbReference>
<proteinExistence type="inferred from homology"/>
<dbReference type="InterPro" id="IPR029009">
    <property type="entry name" value="ASB_dom_sf"/>
</dbReference>
<dbReference type="GO" id="GO:0046872">
    <property type="term" value="F:metal ion binding"/>
    <property type="evidence" value="ECO:0007669"/>
    <property type="project" value="UniProtKB-KW"/>
</dbReference>
<evidence type="ECO:0000256" key="8">
    <source>
        <dbReference type="ARBA" id="ARBA00023004"/>
    </source>
</evidence>
<dbReference type="Gene3D" id="3.30.1330.90">
    <property type="entry name" value="D-3-phosphoglycerate dehydrogenase, domain 3"/>
    <property type="match status" value="1"/>
</dbReference>
<dbReference type="GO" id="GO:0006094">
    <property type="term" value="P:gluconeogenesis"/>
    <property type="evidence" value="ECO:0007669"/>
    <property type="project" value="UniProtKB-KW"/>
</dbReference>
<feature type="domain" description="Serine dehydratase-like alpha subunit" evidence="13">
    <location>
        <begin position="118"/>
        <end position="396"/>
    </location>
</feature>
<dbReference type="Pfam" id="PF03313">
    <property type="entry name" value="SDH_alpha"/>
    <property type="match status" value="1"/>
</dbReference>
<comment type="cofactor">
    <cofactor evidence="1">
        <name>[4Fe-4S] cluster</name>
        <dbReference type="ChEBI" id="CHEBI:49883"/>
    </cofactor>
</comment>
<keyword evidence="16" id="KW-1185">Reference proteome</keyword>
<evidence type="ECO:0000313" key="15">
    <source>
        <dbReference type="EMBL" id="RGR75337.1"/>
    </source>
</evidence>
<evidence type="ECO:0000256" key="2">
    <source>
        <dbReference type="ARBA" id="ARBA00004742"/>
    </source>
</evidence>
<keyword evidence="8" id="KW-0408">Iron</keyword>
<dbReference type="EMBL" id="QRUP01000005">
    <property type="protein sequence ID" value="RGR75337.1"/>
    <property type="molecule type" value="Genomic_DNA"/>
</dbReference>
<dbReference type="AlphaFoldDB" id="A0A412G443"/>
<keyword evidence="6" id="KW-0004">4Fe-4S</keyword>
<dbReference type="EC" id="4.3.1.17" evidence="4"/>
<evidence type="ECO:0000256" key="11">
    <source>
        <dbReference type="ARBA" id="ARBA00041766"/>
    </source>
</evidence>
<gene>
    <name evidence="15" type="ORF">DWY25_06060</name>
</gene>
<evidence type="ECO:0000256" key="3">
    <source>
        <dbReference type="ARBA" id="ARBA00008636"/>
    </source>
</evidence>
<keyword evidence="5" id="KW-0312">Gluconeogenesis</keyword>
<dbReference type="InterPro" id="IPR005130">
    <property type="entry name" value="Ser_deHydtase-like_asu"/>
</dbReference>
<evidence type="ECO:0000256" key="1">
    <source>
        <dbReference type="ARBA" id="ARBA00001966"/>
    </source>
</evidence>
<protein>
    <recommendedName>
        <fullName evidence="4">L-serine ammonia-lyase</fullName>
        <ecNumber evidence="4">4.3.1.17</ecNumber>
    </recommendedName>
    <alternativeName>
        <fullName evidence="11">L-serine deaminase</fullName>
    </alternativeName>
</protein>
<evidence type="ECO:0000256" key="7">
    <source>
        <dbReference type="ARBA" id="ARBA00022723"/>
    </source>
</evidence>
<comment type="caution">
    <text evidence="15">The sequence shown here is derived from an EMBL/GenBank/DDBJ whole genome shotgun (WGS) entry which is preliminary data.</text>
</comment>
<keyword evidence="9" id="KW-0411">Iron-sulfur</keyword>
<dbReference type="GO" id="GO:0003941">
    <property type="term" value="F:L-serine ammonia-lyase activity"/>
    <property type="evidence" value="ECO:0007669"/>
    <property type="project" value="UniProtKB-EC"/>
</dbReference>
<evidence type="ECO:0000259" key="13">
    <source>
        <dbReference type="Pfam" id="PF03313"/>
    </source>
</evidence>
<evidence type="ECO:0000256" key="10">
    <source>
        <dbReference type="ARBA" id="ARBA00023239"/>
    </source>
</evidence>
<comment type="catalytic activity">
    <reaction evidence="12">
        <text>L-serine = pyruvate + NH4(+)</text>
        <dbReference type="Rhea" id="RHEA:19169"/>
        <dbReference type="ChEBI" id="CHEBI:15361"/>
        <dbReference type="ChEBI" id="CHEBI:28938"/>
        <dbReference type="ChEBI" id="CHEBI:33384"/>
        <dbReference type="EC" id="4.3.1.17"/>
    </reaction>
</comment>
<dbReference type="GO" id="GO:0051539">
    <property type="term" value="F:4 iron, 4 sulfur cluster binding"/>
    <property type="evidence" value="ECO:0007669"/>
    <property type="project" value="UniProtKB-KW"/>
</dbReference>
<comment type="pathway">
    <text evidence="2">Carbohydrate biosynthesis; gluconeogenesis.</text>
</comment>
<evidence type="ECO:0000259" key="14">
    <source>
        <dbReference type="Pfam" id="PF03315"/>
    </source>
</evidence>
<dbReference type="RefSeq" id="WP_117894486.1">
    <property type="nucleotide sequence ID" value="NZ_CABJCV010000005.1"/>
</dbReference>
<accession>A0A412G443</accession>
<evidence type="ECO:0000256" key="5">
    <source>
        <dbReference type="ARBA" id="ARBA00022432"/>
    </source>
</evidence>
<evidence type="ECO:0000256" key="12">
    <source>
        <dbReference type="ARBA" id="ARBA00049406"/>
    </source>
</evidence>
<dbReference type="Pfam" id="PF03315">
    <property type="entry name" value="SDH_beta"/>
    <property type="match status" value="1"/>
</dbReference>
<evidence type="ECO:0000256" key="9">
    <source>
        <dbReference type="ARBA" id="ARBA00023014"/>
    </source>
</evidence>
<dbReference type="PANTHER" id="PTHR30182">
    <property type="entry name" value="L-SERINE DEHYDRATASE"/>
    <property type="match status" value="1"/>
</dbReference>
<comment type="similarity">
    <text evidence="3">Belongs to the iron-sulfur dependent L-serine dehydratase family.</text>
</comment>